<gene>
    <name evidence="5" type="ORF">HGMM_F25B04C07</name>
</gene>
<dbReference type="InterPro" id="IPR005632">
    <property type="entry name" value="Chaperone_Skp"/>
</dbReference>
<feature type="region of interest" description="Disordered" evidence="3">
    <location>
        <begin position="180"/>
        <end position="209"/>
    </location>
</feature>
<reference evidence="5" key="1">
    <citation type="journal article" date="2005" name="Environ. Microbiol.">
        <title>Genetic and functional properties of uncultivated thermophilic crenarchaeotes from a subsurface gold mine as revealed by analysis of genome fragments.</title>
        <authorList>
            <person name="Nunoura T."/>
            <person name="Hirayama H."/>
            <person name="Takami H."/>
            <person name="Oida H."/>
            <person name="Nishi S."/>
            <person name="Shimamura S."/>
            <person name="Suzuki Y."/>
            <person name="Inagaki F."/>
            <person name="Takai K."/>
            <person name="Nealson K.H."/>
            <person name="Horikoshi K."/>
        </authorList>
    </citation>
    <scope>NUCLEOTIDE SEQUENCE</scope>
</reference>
<keyword evidence="2 4" id="KW-0732">Signal</keyword>
<comment type="similarity">
    <text evidence="1">Belongs to the Skp family.</text>
</comment>
<dbReference type="GO" id="GO:0051082">
    <property type="term" value="F:unfolded protein binding"/>
    <property type="evidence" value="ECO:0007669"/>
    <property type="project" value="InterPro"/>
</dbReference>
<dbReference type="Gene3D" id="3.30.910.20">
    <property type="entry name" value="Skp domain"/>
    <property type="match status" value="1"/>
</dbReference>
<evidence type="ECO:0000256" key="3">
    <source>
        <dbReference type="SAM" id="MobiDB-lite"/>
    </source>
</evidence>
<accession>H5SGH8</accession>
<evidence type="ECO:0000256" key="2">
    <source>
        <dbReference type="ARBA" id="ARBA00022729"/>
    </source>
</evidence>
<proteinExistence type="inferred from homology"/>
<dbReference type="GO" id="GO:0005829">
    <property type="term" value="C:cytosol"/>
    <property type="evidence" value="ECO:0007669"/>
    <property type="project" value="TreeGrafter"/>
</dbReference>
<sequence length="209" mass="23361">MPMNMRVLGLAVLLSCCQPSVSPAQPSQKPLRIGYTNLELVLSYLPEAQQVQQQLSTYEKKVIEQLNIKQSYLQTKIEEYTELKQAGKLTPAQEEERRKEIMRLDEEIKRFQEESEQNYLKKKAELLQPIIDKLQKAIDELAAAEGYDYILNNSNSTGVAFILHGPKGDDVTERLLKRLGVDTSKIQRPDSATPSSSAPAAPGSSGGKK</sequence>
<dbReference type="EMBL" id="AP011714">
    <property type="protein sequence ID" value="BAL55264.1"/>
    <property type="molecule type" value="Genomic_DNA"/>
</dbReference>
<feature type="signal peptide" evidence="4">
    <location>
        <begin position="1"/>
        <end position="24"/>
    </location>
</feature>
<evidence type="ECO:0000256" key="4">
    <source>
        <dbReference type="SAM" id="SignalP"/>
    </source>
</evidence>
<dbReference type="SMART" id="SM00935">
    <property type="entry name" value="OmpH"/>
    <property type="match status" value="1"/>
</dbReference>
<evidence type="ECO:0000256" key="1">
    <source>
        <dbReference type="ARBA" id="ARBA00009091"/>
    </source>
</evidence>
<reference evidence="5" key="2">
    <citation type="journal article" date="2012" name="PLoS ONE">
        <title>A Deeply Branching Thermophilic Bacterium with an Ancient Acetyl-CoA Pathway Dominates a Subsurface Ecosystem.</title>
        <authorList>
            <person name="Takami H."/>
            <person name="Noguchi H."/>
            <person name="Takaki Y."/>
            <person name="Uchiyama I."/>
            <person name="Toyoda A."/>
            <person name="Nishi S."/>
            <person name="Chee G.-J."/>
            <person name="Arai W."/>
            <person name="Nunoura T."/>
            <person name="Itoh T."/>
            <person name="Hattori M."/>
            <person name="Takai K."/>
        </authorList>
    </citation>
    <scope>NUCLEOTIDE SEQUENCE</scope>
</reference>
<organism evidence="5">
    <name type="scientific">uncultured Bacteroidota bacterium</name>
    <dbReference type="NCBI Taxonomy" id="152509"/>
    <lineage>
        <taxon>Bacteria</taxon>
        <taxon>Pseudomonadati</taxon>
        <taxon>Bacteroidota</taxon>
        <taxon>environmental samples</taxon>
    </lineage>
</organism>
<evidence type="ECO:0000313" key="5">
    <source>
        <dbReference type="EMBL" id="BAL55264.1"/>
    </source>
</evidence>
<feature type="compositionally biased region" description="Low complexity" evidence="3">
    <location>
        <begin position="194"/>
        <end position="203"/>
    </location>
</feature>
<dbReference type="GO" id="GO:0050821">
    <property type="term" value="P:protein stabilization"/>
    <property type="evidence" value="ECO:0007669"/>
    <property type="project" value="TreeGrafter"/>
</dbReference>
<dbReference type="AlphaFoldDB" id="H5SGH8"/>
<feature type="chain" id="PRO_5003597382" evidence="4">
    <location>
        <begin position="25"/>
        <end position="209"/>
    </location>
</feature>
<dbReference type="PANTHER" id="PTHR35089">
    <property type="entry name" value="CHAPERONE PROTEIN SKP"/>
    <property type="match status" value="1"/>
</dbReference>
<protein>
    <submittedName>
        <fullName evidence="5">Outer membrane protein</fullName>
    </submittedName>
</protein>
<dbReference type="Pfam" id="PF03938">
    <property type="entry name" value="OmpH"/>
    <property type="match status" value="1"/>
</dbReference>
<dbReference type="PANTHER" id="PTHR35089:SF1">
    <property type="entry name" value="CHAPERONE PROTEIN SKP"/>
    <property type="match status" value="1"/>
</dbReference>
<dbReference type="InterPro" id="IPR024930">
    <property type="entry name" value="Skp_dom_sf"/>
</dbReference>
<name>H5SGH8_9BACT</name>
<dbReference type="SUPFAM" id="SSF111384">
    <property type="entry name" value="OmpH-like"/>
    <property type="match status" value="1"/>
</dbReference>